<dbReference type="EMBL" id="ML122255">
    <property type="protein sequence ID" value="RPD63838.1"/>
    <property type="molecule type" value="Genomic_DNA"/>
</dbReference>
<reference evidence="1" key="1">
    <citation type="journal article" date="2018" name="Genome Biol. Evol.">
        <title>Genomics and development of Lentinus tigrinus, a white-rot wood-decaying mushroom with dimorphic fruiting bodies.</title>
        <authorList>
            <person name="Wu B."/>
            <person name="Xu Z."/>
            <person name="Knudson A."/>
            <person name="Carlson A."/>
            <person name="Chen N."/>
            <person name="Kovaka S."/>
            <person name="LaButti K."/>
            <person name="Lipzen A."/>
            <person name="Pennachio C."/>
            <person name="Riley R."/>
            <person name="Schakwitz W."/>
            <person name="Umezawa K."/>
            <person name="Ohm R.A."/>
            <person name="Grigoriev I.V."/>
            <person name="Nagy L.G."/>
            <person name="Gibbons J."/>
            <person name="Hibbett D."/>
        </authorList>
    </citation>
    <scope>NUCLEOTIDE SEQUENCE [LARGE SCALE GENOMIC DNA]</scope>
    <source>
        <strain evidence="1">ALCF2SS1-6</strain>
    </source>
</reference>
<gene>
    <name evidence="1" type="ORF">L227DRAFT_572276</name>
</gene>
<evidence type="ECO:0000313" key="2">
    <source>
        <dbReference type="Proteomes" id="UP000313359"/>
    </source>
</evidence>
<dbReference type="AlphaFoldDB" id="A0A5C2SKM4"/>
<sequence>MPAAQQPCRSSFIAAAPCTSWDIRLPSSDVRPRIGVEKPLSRATPLTRGASPFSLILSLRPDRAKGCLRQGCPCPAHRLLEALRTAASLREAGETRASGTRLR</sequence>
<dbReference type="Proteomes" id="UP000313359">
    <property type="component" value="Unassembled WGS sequence"/>
</dbReference>
<name>A0A5C2SKM4_9APHY</name>
<keyword evidence="2" id="KW-1185">Reference proteome</keyword>
<evidence type="ECO:0000313" key="1">
    <source>
        <dbReference type="EMBL" id="RPD63838.1"/>
    </source>
</evidence>
<accession>A0A5C2SKM4</accession>
<protein>
    <submittedName>
        <fullName evidence="1">Uncharacterized protein</fullName>
    </submittedName>
</protein>
<organism evidence="1 2">
    <name type="scientific">Lentinus tigrinus ALCF2SS1-6</name>
    <dbReference type="NCBI Taxonomy" id="1328759"/>
    <lineage>
        <taxon>Eukaryota</taxon>
        <taxon>Fungi</taxon>
        <taxon>Dikarya</taxon>
        <taxon>Basidiomycota</taxon>
        <taxon>Agaricomycotina</taxon>
        <taxon>Agaricomycetes</taxon>
        <taxon>Polyporales</taxon>
        <taxon>Polyporaceae</taxon>
        <taxon>Lentinus</taxon>
    </lineage>
</organism>
<proteinExistence type="predicted"/>